<dbReference type="WBParaSite" id="ACRNAN_scaffold5412.g20758.t1">
    <property type="protein sequence ID" value="ACRNAN_scaffold5412.g20758.t1"/>
    <property type="gene ID" value="ACRNAN_scaffold5412.g20758"/>
</dbReference>
<accession>A0A914E2J8</accession>
<sequence>MNFSLFSEVRLSNTSVDMKKRVATKIDLGGQYPKFPTGHYPDRVDFPDWTISRLDNFPTGHFPDWTHSRPDTFPTIIFPTGHYPD</sequence>
<reference evidence="2" key="1">
    <citation type="submission" date="2022-11" db="UniProtKB">
        <authorList>
            <consortium name="WormBaseParasite"/>
        </authorList>
    </citation>
    <scope>IDENTIFICATION</scope>
</reference>
<protein>
    <submittedName>
        <fullName evidence="2">Uncharacterized protein</fullName>
    </submittedName>
</protein>
<dbReference type="Proteomes" id="UP000887540">
    <property type="component" value="Unplaced"/>
</dbReference>
<evidence type="ECO:0000313" key="2">
    <source>
        <dbReference type="WBParaSite" id="ACRNAN_scaffold5412.g20758.t1"/>
    </source>
</evidence>
<evidence type="ECO:0000313" key="1">
    <source>
        <dbReference type="Proteomes" id="UP000887540"/>
    </source>
</evidence>
<keyword evidence="1" id="KW-1185">Reference proteome</keyword>
<organism evidence="1 2">
    <name type="scientific">Acrobeloides nanus</name>
    <dbReference type="NCBI Taxonomy" id="290746"/>
    <lineage>
        <taxon>Eukaryota</taxon>
        <taxon>Metazoa</taxon>
        <taxon>Ecdysozoa</taxon>
        <taxon>Nematoda</taxon>
        <taxon>Chromadorea</taxon>
        <taxon>Rhabditida</taxon>
        <taxon>Tylenchina</taxon>
        <taxon>Cephalobomorpha</taxon>
        <taxon>Cephaloboidea</taxon>
        <taxon>Cephalobidae</taxon>
        <taxon>Acrobeloides</taxon>
    </lineage>
</organism>
<proteinExistence type="predicted"/>
<name>A0A914E2J8_9BILA</name>
<dbReference type="AlphaFoldDB" id="A0A914E2J8"/>